<evidence type="ECO:0000256" key="6">
    <source>
        <dbReference type="ARBA" id="ARBA00023204"/>
    </source>
</evidence>
<evidence type="ECO:0000313" key="9">
    <source>
        <dbReference type="EMBL" id="QBK93161.1"/>
    </source>
</evidence>
<gene>
    <name evidence="9" type="ORF">LCPAC403_02950</name>
</gene>
<dbReference type="InterPro" id="IPR000432">
    <property type="entry name" value="DNA_mismatch_repair_MutS_C"/>
</dbReference>
<keyword evidence="6" id="KW-0234">DNA repair</keyword>
<sequence length="1072" mass="122393">MNDEKMNDEKPIINKSDKISVQYQYVYDFYHKRLGDNVAVLMRCGSFYEVYSYGTDEDDQPNNAIEIANVMGIHVGYLPRSGVTTGNPWKGGFTAASLSKFRNKLLRENYSVIVCEEVPSNTSPKQRVTTSIQTPGVSTNVDGYRENNIICIHIENQNPKIVPIRIDTLELVIGVSCIDVSTGESQVFEVVSTYETIQSGELNAIEEIYRFLHSHNSRELIIHLTGFNISEDGTERKVRRYFKEILGLNNYYVYEFTINELNKDWTTAKYINKVLSLIYIDTIGAVGTSPLEFFGIQYILNAAAAFVTLIEHIRIRDEKLIYKLEHIQIWSSSENLVLTHNCQIQLSLIPRSRKIASEQISLFDIVNNTSTAMGSRLLESTILRPFRKSNVLELKYSQVSTMINLGSKFQANIGRYLKEIVDLQRYHRLIDVELLSPCKLLRLIQSYEAISHIICLIQKANTENESLPLPDIQTLDKFEEFRKTLNKIFNRDSLLECKSYRLILLNVFNHGINSEVDQLALMCGDVNQLAKQLATHFAYLVSPDIAKDRIFKLITPVNPVRGGRHFGVSHRVWGSILVYKRLIAEAKDIREVSKYFSIEDLYKAHHHEITDVHFINWGKKMMFKSSCEFKEPIEYLSIDDVQFVRSLNATLLKTKVKVYCDMITQSEISDQVKLDKFHKLMTISFHKVCQNIYSLNSVMLKTIIKWIANIDLINSNAITAQVNRYSRPCIVENSTSNSYIRAENIRNPIIERIQDDIPYIPNDVKIGVCEKDHSASGLLLFSINNAGKSSYLKAVGLNIILAQCGMYVSADSFEYAPFGNIITRLSAEDNMYRRQGTFAVEISELTTVISQSNSNTLVLADEVCRGTEYKSAYGLVSASVIRLCSKRVNFIFSTHLHAITNNHDVLALTEGDNPRLQYNHFTTILNEKTQEVIFEYKLREGIGENLYGIEIAELMGLDKATCELAYKYRNELMYSETHDIPLGGRKASKYNSKLMNGFCEISECRKPVKDTHHIIQQSKADENGYIDNFHKNSLFNLIGLCASHHHQQHHGKLKIIGKAMTTRGIKLLFEEN</sequence>
<reference evidence="9" key="1">
    <citation type="journal article" date="2019" name="MBio">
        <title>Virus Genomes from Deep Sea Sediments Expand the Ocean Megavirome and Support Independent Origins of Viral Gigantism.</title>
        <authorList>
            <person name="Backstrom D."/>
            <person name="Yutin N."/>
            <person name="Jorgensen S.L."/>
            <person name="Dharamshi J."/>
            <person name="Homa F."/>
            <person name="Zaremba-Niedwiedzka K."/>
            <person name="Spang A."/>
            <person name="Wolf Y.I."/>
            <person name="Koonin E.V."/>
            <person name="Ettema T.J."/>
        </authorList>
    </citation>
    <scope>NUCLEOTIDE SEQUENCE</scope>
</reference>
<keyword evidence="2" id="KW-0547">Nucleotide-binding</keyword>
<keyword evidence="4" id="KW-0067">ATP-binding</keyword>
<accession>A0A481ZF58</accession>
<dbReference type="InterPro" id="IPR027417">
    <property type="entry name" value="P-loop_NTPase"/>
</dbReference>
<evidence type="ECO:0000256" key="4">
    <source>
        <dbReference type="ARBA" id="ARBA00022840"/>
    </source>
</evidence>
<evidence type="ECO:0000259" key="8">
    <source>
        <dbReference type="SMART" id="SM00534"/>
    </source>
</evidence>
<evidence type="ECO:0000256" key="1">
    <source>
        <dbReference type="ARBA" id="ARBA00006271"/>
    </source>
</evidence>
<dbReference type="GO" id="GO:0005524">
    <property type="term" value="F:ATP binding"/>
    <property type="evidence" value="ECO:0007669"/>
    <property type="project" value="UniProtKB-KW"/>
</dbReference>
<evidence type="ECO:0000259" key="7">
    <source>
        <dbReference type="SMART" id="SM00533"/>
    </source>
</evidence>
<proteinExistence type="inferred from homology"/>
<dbReference type="GO" id="GO:0030983">
    <property type="term" value="F:mismatched DNA binding"/>
    <property type="evidence" value="ECO:0007669"/>
    <property type="project" value="InterPro"/>
</dbReference>
<organism evidence="9">
    <name type="scientific">Pithovirus LCPAC403</name>
    <dbReference type="NCBI Taxonomy" id="2506596"/>
    <lineage>
        <taxon>Viruses</taxon>
        <taxon>Pithoviruses</taxon>
    </lineage>
</organism>
<protein>
    <submittedName>
        <fullName evidence="9">DNA mismatch repair ATPase</fullName>
    </submittedName>
</protein>
<dbReference type="InterPro" id="IPR016151">
    <property type="entry name" value="DNA_mismatch_repair_MutS_N"/>
</dbReference>
<dbReference type="SUPFAM" id="SSF52540">
    <property type="entry name" value="P-loop containing nucleoside triphosphate hydrolases"/>
    <property type="match status" value="1"/>
</dbReference>
<evidence type="ECO:0000256" key="3">
    <source>
        <dbReference type="ARBA" id="ARBA00022763"/>
    </source>
</evidence>
<comment type="similarity">
    <text evidence="1">Belongs to the DNA mismatch repair MutS family.</text>
</comment>
<dbReference type="Gene3D" id="3.40.1170.10">
    <property type="entry name" value="DNA repair protein MutS, domain I"/>
    <property type="match status" value="1"/>
</dbReference>
<evidence type="ECO:0000256" key="5">
    <source>
        <dbReference type="ARBA" id="ARBA00023125"/>
    </source>
</evidence>
<keyword evidence="5" id="KW-0238">DNA-binding</keyword>
<dbReference type="PANTHER" id="PTHR11361:SF34">
    <property type="entry name" value="DNA MISMATCH REPAIR PROTEIN MSH1, MITOCHONDRIAL"/>
    <property type="match status" value="1"/>
</dbReference>
<dbReference type="InterPro" id="IPR045076">
    <property type="entry name" value="MutS"/>
</dbReference>
<dbReference type="Pfam" id="PF00488">
    <property type="entry name" value="MutS_V"/>
    <property type="match status" value="1"/>
</dbReference>
<dbReference type="GO" id="GO:0140664">
    <property type="term" value="F:ATP-dependent DNA damage sensor activity"/>
    <property type="evidence" value="ECO:0007669"/>
    <property type="project" value="InterPro"/>
</dbReference>
<dbReference type="InterPro" id="IPR007696">
    <property type="entry name" value="DNA_mismatch_repair_MutS_core"/>
</dbReference>
<keyword evidence="3" id="KW-0227">DNA damage</keyword>
<dbReference type="GO" id="GO:0006298">
    <property type="term" value="P:mismatch repair"/>
    <property type="evidence" value="ECO:0007669"/>
    <property type="project" value="InterPro"/>
</dbReference>
<feature type="domain" description="DNA mismatch repair protein MutS core" evidence="7">
    <location>
        <begin position="357"/>
        <end position="753"/>
    </location>
</feature>
<dbReference type="SUPFAM" id="SSF55271">
    <property type="entry name" value="DNA repair protein MutS, domain I"/>
    <property type="match status" value="1"/>
</dbReference>
<dbReference type="SMART" id="SM00533">
    <property type="entry name" value="MUTSd"/>
    <property type="match status" value="1"/>
</dbReference>
<dbReference type="SMART" id="SM00534">
    <property type="entry name" value="MUTSac"/>
    <property type="match status" value="1"/>
</dbReference>
<dbReference type="Gene3D" id="1.10.1420.10">
    <property type="match status" value="1"/>
</dbReference>
<dbReference type="Pfam" id="PF05192">
    <property type="entry name" value="MutS_III"/>
    <property type="match status" value="1"/>
</dbReference>
<dbReference type="Gene3D" id="3.40.50.300">
    <property type="entry name" value="P-loop containing nucleotide triphosphate hydrolases"/>
    <property type="match status" value="1"/>
</dbReference>
<dbReference type="InterPro" id="IPR036187">
    <property type="entry name" value="DNA_mismatch_repair_MutS_sf"/>
</dbReference>
<dbReference type="PANTHER" id="PTHR11361">
    <property type="entry name" value="DNA MISMATCH REPAIR PROTEIN MUTS FAMILY MEMBER"/>
    <property type="match status" value="1"/>
</dbReference>
<evidence type="ECO:0000256" key="2">
    <source>
        <dbReference type="ARBA" id="ARBA00022741"/>
    </source>
</evidence>
<dbReference type="EMBL" id="MK500590">
    <property type="protein sequence ID" value="QBK93161.1"/>
    <property type="molecule type" value="Genomic_DNA"/>
</dbReference>
<feature type="domain" description="DNA mismatch repair proteins mutS family" evidence="8">
    <location>
        <begin position="775"/>
        <end position="970"/>
    </location>
</feature>
<name>A0A481ZF58_9VIRU</name>
<dbReference type="SUPFAM" id="SSF48334">
    <property type="entry name" value="DNA repair protein MutS, domain III"/>
    <property type="match status" value="1"/>
</dbReference>